<evidence type="ECO:0000313" key="2">
    <source>
        <dbReference type="Proteomes" id="UP000193010"/>
    </source>
</evidence>
<comment type="caution">
    <text evidence="1">The sequence shown here is derived from an EMBL/GenBank/DDBJ whole genome shotgun (WGS) entry which is preliminary data.</text>
</comment>
<dbReference type="AlphaFoldDB" id="A0A1X1TTT9"/>
<dbReference type="EMBL" id="LQOV01000034">
    <property type="protein sequence ID" value="ORV48012.1"/>
    <property type="molecule type" value="Genomic_DNA"/>
</dbReference>
<reference evidence="1 2" key="1">
    <citation type="submission" date="2016-01" db="EMBL/GenBank/DDBJ databases">
        <title>The new phylogeny of the genus Mycobacterium.</title>
        <authorList>
            <person name="Tarcisio F."/>
            <person name="Conor M."/>
            <person name="Antonella G."/>
            <person name="Elisabetta G."/>
            <person name="Giulia F.S."/>
            <person name="Sara T."/>
            <person name="Anna F."/>
            <person name="Clotilde B."/>
            <person name="Roberto B."/>
            <person name="Veronica D.S."/>
            <person name="Fabio R."/>
            <person name="Monica P."/>
            <person name="Olivier J."/>
            <person name="Enrico T."/>
            <person name="Nicola S."/>
        </authorList>
    </citation>
    <scope>NUCLEOTIDE SEQUENCE [LARGE SCALE GENOMIC DNA]</scope>
    <source>
        <strain evidence="1 2">DSM 44852</strain>
    </source>
</reference>
<keyword evidence="2" id="KW-1185">Reference proteome</keyword>
<dbReference type="STRING" id="292462.AWC05_05480"/>
<dbReference type="Proteomes" id="UP000193010">
    <property type="component" value="Unassembled WGS sequence"/>
</dbReference>
<evidence type="ECO:0000313" key="1">
    <source>
        <dbReference type="EMBL" id="ORV48012.1"/>
    </source>
</evidence>
<proteinExistence type="predicted"/>
<organism evidence="1 2">
    <name type="scientific">Mycobacterium florentinum</name>
    <dbReference type="NCBI Taxonomy" id="292462"/>
    <lineage>
        <taxon>Bacteria</taxon>
        <taxon>Bacillati</taxon>
        <taxon>Actinomycetota</taxon>
        <taxon>Actinomycetes</taxon>
        <taxon>Mycobacteriales</taxon>
        <taxon>Mycobacteriaceae</taxon>
        <taxon>Mycobacterium</taxon>
        <taxon>Mycobacterium simiae complex</taxon>
    </lineage>
</organism>
<protein>
    <submittedName>
        <fullName evidence="1">Uncharacterized protein</fullName>
    </submittedName>
</protein>
<name>A0A1X1TTT9_MYCFL</name>
<sequence>MAESALLPEHPELRMLAQALEDIGAIAEIFDDKWRIVFTSSEDALARGLDPAAMRNHYGLSLAVRPHHHPEWVTGPRTRCFTEPIAELTTNEKAIRDAGSIAVAEL</sequence>
<dbReference type="OrthoDB" id="425950at85007"/>
<gene>
    <name evidence="1" type="ORF">AWC05_05480</name>
</gene>
<accession>A0A1X1TTT9</accession>
<dbReference type="RefSeq" id="WP_085226096.1">
    <property type="nucleotide sequence ID" value="NZ_AP022576.1"/>
</dbReference>